<dbReference type="EMBL" id="CP036275">
    <property type="protein sequence ID" value="QDU37143.1"/>
    <property type="molecule type" value="Genomic_DNA"/>
</dbReference>
<dbReference type="InterPro" id="IPR004680">
    <property type="entry name" value="Cit_transptr-like_dom"/>
</dbReference>
<dbReference type="InterPro" id="IPR006037">
    <property type="entry name" value="RCK_C"/>
</dbReference>
<proteinExistence type="predicted"/>
<dbReference type="Proteomes" id="UP000320496">
    <property type="component" value="Chromosome"/>
</dbReference>
<feature type="transmembrane region" description="Helical" evidence="7">
    <location>
        <begin position="185"/>
        <end position="209"/>
    </location>
</feature>
<dbReference type="Pfam" id="PF02080">
    <property type="entry name" value="TrkA_C"/>
    <property type="match status" value="2"/>
</dbReference>
<accession>A0A517Z3T8</accession>
<dbReference type="SUPFAM" id="SSF116726">
    <property type="entry name" value="TrkA C-terminal domain-like"/>
    <property type="match status" value="2"/>
</dbReference>
<evidence type="ECO:0000256" key="2">
    <source>
        <dbReference type="ARBA" id="ARBA00022448"/>
    </source>
</evidence>
<evidence type="ECO:0000256" key="7">
    <source>
        <dbReference type="SAM" id="Phobius"/>
    </source>
</evidence>
<comment type="subcellular location">
    <subcellularLocation>
        <location evidence="1">Membrane</location>
        <topology evidence="1">Multi-pass membrane protein</topology>
    </subcellularLocation>
</comment>
<keyword evidence="10" id="KW-1185">Reference proteome</keyword>
<evidence type="ECO:0000256" key="6">
    <source>
        <dbReference type="ARBA" id="ARBA00023136"/>
    </source>
</evidence>
<keyword evidence="6 7" id="KW-0472">Membrane</keyword>
<keyword evidence="5 7" id="KW-1133">Transmembrane helix</keyword>
<keyword evidence="3 7" id="KW-0812">Transmembrane</keyword>
<dbReference type="Pfam" id="PF03600">
    <property type="entry name" value="CitMHS"/>
    <property type="match status" value="1"/>
</dbReference>
<evidence type="ECO:0000259" key="8">
    <source>
        <dbReference type="PROSITE" id="PS51202"/>
    </source>
</evidence>
<feature type="transmembrane region" description="Helical" evidence="7">
    <location>
        <begin position="65"/>
        <end position="88"/>
    </location>
</feature>
<dbReference type="PROSITE" id="PS51202">
    <property type="entry name" value="RCK_C"/>
    <property type="match status" value="2"/>
</dbReference>
<feature type="transmembrane region" description="Helical" evidence="7">
    <location>
        <begin position="36"/>
        <end position="53"/>
    </location>
</feature>
<reference evidence="9 10" key="1">
    <citation type="submission" date="2019-02" db="EMBL/GenBank/DDBJ databases">
        <title>Deep-cultivation of Planctomycetes and their phenomic and genomic characterization uncovers novel biology.</title>
        <authorList>
            <person name="Wiegand S."/>
            <person name="Jogler M."/>
            <person name="Boedeker C."/>
            <person name="Pinto D."/>
            <person name="Vollmers J."/>
            <person name="Rivas-Marin E."/>
            <person name="Kohn T."/>
            <person name="Peeters S.H."/>
            <person name="Heuer A."/>
            <person name="Rast P."/>
            <person name="Oberbeckmann S."/>
            <person name="Bunk B."/>
            <person name="Jeske O."/>
            <person name="Meyerdierks A."/>
            <person name="Storesund J.E."/>
            <person name="Kallscheuer N."/>
            <person name="Luecker S."/>
            <person name="Lage O.M."/>
            <person name="Pohl T."/>
            <person name="Merkel B.J."/>
            <person name="Hornburger P."/>
            <person name="Mueller R.-W."/>
            <person name="Bruemmer F."/>
            <person name="Labrenz M."/>
            <person name="Spormann A.M."/>
            <person name="Op den Camp H."/>
            <person name="Overmann J."/>
            <person name="Amann R."/>
            <person name="Jetten M.S.M."/>
            <person name="Mascher T."/>
            <person name="Medema M.H."/>
            <person name="Devos D.P."/>
            <person name="Kaster A.-K."/>
            <person name="Ovreas L."/>
            <person name="Rohde M."/>
            <person name="Galperin M.Y."/>
            <person name="Jogler C."/>
        </authorList>
    </citation>
    <scope>NUCLEOTIDE SEQUENCE [LARGE SCALE GENOMIC DNA]</scope>
    <source>
        <strain evidence="9 10">Mal4</strain>
    </source>
</reference>
<organism evidence="9 10">
    <name type="scientific">Maioricimonas rarisocia</name>
    <dbReference type="NCBI Taxonomy" id="2528026"/>
    <lineage>
        <taxon>Bacteria</taxon>
        <taxon>Pseudomonadati</taxon>
        <taxon>Planctomycetota</taxon>
        <taxon>Planctomycetia</taxon>
        <taxon>Planctomycetales</taxon>
        <taxon>Planctomycetaceae</taxon>
        <taxon>Maioricimonas</taxon>
    </lineage>
</organism>
<dbReference type="InterPro" id="IPR051679">
    <property type="entry name" value="DASS-Related_Transporters"/>
</dbReference>
<dbReference type="OrthoDB" id="9765532at2"/>
<evidence type="ECO:0000256" key="3">
    <source>
        <dbReference type="ARBA" id="ARBA00022692"/>
    </source>
</evidence>
<dbReference type="PANTHER" id="PTHR43652:SF2">
    <property type="entry name" value="BASIC AMINO ACID ANTIPORTER YFCC-RELATED"/>
    <property type="match status" value="1"/>
</dbReference>
<evidence type="ECO:0000256" key="1">
    <source>
        <dbReference type="ARBA" id="ARBA00004141"/>
    </source>
</evidence>
<dbReference type="RefSeq" id="WP_145367892.1">
    <property type="nucleotide sequence ID" value="NZ_CP036275.1"/>
</dbReference>
<feature type="transmembrane region" description="Helical" evidence="7">
    <location>
        <begin position="493"/>
        <end position="524"/>
    </location>
</feature>
<keyword evidence="4" id="KW-0677">Repeat</keyword>
<dbReference type="GO" id="GO:0005886">
    <property type="term" value="C:plasma membrane"/>
    <property type="evidence" value="ECO:0007669"/>
    <property type="project" value="TreeGrafter"/>
</dbReference>
<dbReference type="Gene3D" id="3.30.70.1450">
    <property type="entry name" value="Regulator of K+ conductance, C-terminal domain"/>
    <property type="match status" value="2"/>
</dbReference>
<dbReference type="GO" id="GO:0008324">
    <property type="term" value="F:monoatomic cation transmembrane transporter activity"/>
    <property type="evidence" value="ECO:0007669"/>
    <property type="project" value="InterPro"/>
</dbReference>
<dbReference type="KEGG" id="mri:Mal4_14510"/>
<evidence type="ECO:0000313" key="10">
    <source>
        <dbReference type="Proteomes" id="UP000320496"/>
    </source>
</evidence>
<feature type="transmembrane region" description="Helical" evidence="7">
    <location>
        <begin position="149"/>
        <end position="173"/>
    </location>
</feature>
<sequence>MFELAAAFRGTQIGITLGVLGLAIVSLMVTHSGPDIVLLACLGLLLILGVIDPHEAFKGFGNEGLVTVGILFIVAEGIQQTGAVSYLVQQLLGRPRSSASAQFRLMGPTAAMSAFLNNTPVVAILMPILDDWAKKYRLSVSQLMIPLSYSAILGGLCTLIGTSTTLVVNGLLIEYAGEPSLGMFEIAWVGLPCCLVGIVYILLVSRFLLPDRKPAIDPLSDPREYTVEMVVDPSSPLVGRTIEAAGLRHLPGMFLLEIERSGHILPAVSPNERIQGNDRLVFVGVVESIVDLQRIPGLTPATDQVFKLDSPRFERCLIEAVVSDSCPIVNMSIREARFRTRYNAAVIAVARNGQRLRGKIGDMRLLPGDTLLLEAHPSFAALRRNSRDFYLVSQVEGSTPVRHERARIAGWIMIGMVVLVTFLGWSMLYASLLAAGMMLATRCVRGTEARRSVDWSVLLTIGAGLGIGQAMEVSGAANFVAHSLIGLAGSDPLMVLTIVYGVTMVFTNLITAKAAAVLIFPVALETAAALGVDFRPFAIGIMIAAAASFATPIGYQTNLMVFGPGGYRYSDYVRFGAPLSVILWAIAVSIIPHVWLFQ</sequence>
<gene>
    <name evidence="9" type="primary">sdcS_1</name>
    <name evidence="9" type="ORF">Mal4_14510</name>
</gene>
<feature type="transmembrane region" description="Helical" evidence="7">
    <location>
        <begin position="575"/>
        <end position="597"/>
    </location>
</feature>
<feature type="domain" description="RCK C-terminal" evidence="8">
    <location>
        <begin position="214"/>
        <end position="298"/>
    </location>
</feature>
<dbReference type="PANTHER" id="PTHR43652">
    <property type="entry name" value="BASIC AMINO ACID ANTIPORTER YFCC-RELATED"/>
    <property type="match status" value="1"/>
</dbReference>
<evidence type="ECO:0000256" key="5">
    <source>
        <dbReference type="ARBA" id="ARBA00022989"/>
    </source>
</evidence>
<feature type="domain" description="RCK C-terminal" evidence="8">
    <location>
        <begin position="303"/>
        <end position="391"/>
    </location>
</feature>
<dbReference type="FunFam" id="3.30.70.1450:FF:000009">
    <property type="entry name" value="SLC13 family permease"/>
    <property type="match status" value="1"/>
</dbReference>
<evidence type="ECO:0000313" key="9">
    <source>
        <dbReference type="EMBL" id="QDU37143.1"/>
    </source>
</evidence>
<name>A0A517Z3T8_9PLAN</name>
<feature type="transmembrane region" description="Helical" evidence="7">
    <location>
        <begin position="6"/>
        <end position="29"/>
    </location>
</feature>
<feature type="transmembrane region" description="Helical" evidence="7">
    <location>
        <begin position="408"/>
        <end position="434"/>
    </location>
</feature>
<evidence type="ECO:0000256" key="4">
    <source>
        <dbReference type="ARBA" id="ARBA00022737"/>
    </source>
</evidence>
<protein>
    <submittedName>
        <fullName evidence="9">Sodium-dependent dicarboxylate transporter SdcS</fullName>
    </submittedName>
</protein>
<dbReference type="InterPro" id="IPR036721">
    <property type="entry name" value="RCK_C_sf"/>
</dbReference>
<keyword evidence="2" id="KW-0813">Transport</keyword>
<feature type="transmembrane region" description="Helical" evidence="7">
    <location>
        <begin position="536"/>
        <end position="555"/>
    </location>
</feature>
<dbReference type="GO" id="GO:0006813">
    <property type="term" value="P:potassium ion transport"/>
    <property type="evidence" value="ECO:0007669"/>
    <property type="project" value="InterPro"/>
</dbReference>
<dbReference type="AlphaFoldDB" id="A0A517Z3T8"/>